<organism evidence="6 7">
    <name type="scientific">Acinetobacter indicus</name>
    <dbReference type="NCBI Taxonomy" id="756892"/>
    <lineage>
        <taxon>Bacteria</taxon>
        <taxon>Pseudomonadati</taxon>
        <taxon>Pseudomonadota</taxon>
        <taxon>Gammaproteobacteria</taxon>
        <taxon>Moraxellales</taxon>
        <taxon>Moraxellaceae</taxon>
        <taxon>Acinetobacter</taxon>
    </lineage>
</organism>
<dbReference type="EMBL" id="CP044455">
    <property type="protein sequence ID" value="QIC69499.1"/>
    <property type="molecule type" value="Genomic_DNA"/>
</dbReference>
<dbReference type="AlphaFoldDB" id="A0A6C0Y030"/>
<dbReference type="SUPFAM" id="SSF50022">
    <property type="entry name" value="ISP domain"/>
    <property type="match status" value="1"/>
</dbReference>
<dbReference type="PANTHER" id="PTHR40261:SF1">
    <property type="entry name" value="RIESKE DOMAIN-CONTAINING PROTEIN"/>
    <property type="match status" value="1"/>
</dbReference>
<sequence length="118" mass="13429">MSKKILLCQIAELEDVATKKVAHPLQKNLDLVLIKNQQDYYAYHNICPHFSVQLDNAKGQFFTYNQRWIMCAHHSAMFEIETGLCVDGPCKSRQLTAEPIVLENGGIYLQNCSEIVNS</sequence>
<dbReference type="PANTHER" id="PTHR40261">
    <property type="match status" value="1"/>
</dbReference>
<feature type="domain" description="Rieske" evidence="5">
    <location>
        <begin position="8"/>
        <end position="109"/>
    </location>
</feature>
<dbReference type="GO" id="GO:0051537">
    <property type="term" value="F:2 iron, 2 sulfur cluster binding"/>
    <property type="evidence" value="ECO:0007669"/>
    <property type="project" value="UniProtKB-KW"/>
</dbReference>
<evidence type="ECO:0000313" key="7">
    <source>
        <dbReference type="Proteomes" id="UP000503440"/>
    </source>
</evidence>
<dbReference type="InterPro" id="IPR017941">
    <property type="entry name" value="Rieske_2Fe-2S"/>
</dbReference>
<dbReference type="InterPro" id="IPR036922">
    <property type="entry name" value="Rieske_2Fe-2S_sf"/>
</dbReference>
<protein>
    <submittedName>
        <fullName evidence="6">Rieske 2Fe-2S domain-containing protein</fullName>
    </submittedName>
</protein>
<dbReference type="CDD" id="cd03467">
    <property type="entry name" value="Rieske"/>
    <property type="match status" value="1"/>
</dbReference>
<keyword evidence="1" id="KW-0001">2Fe-2S</keyword>
<accession>A0A6C0Y030</accession>
<keyword evidence="3" id="KW-0408">Iron</keyword>
<dbReference type="Pfam" id="PF00355">
    <property type="entry name" value="Rieske"/>
    <property type="match status" value="1"/>
</dbReference>
<evidence type="ECO:0000256" key="4">
    <source>
        <dbReference type="ARBA" id="ARBA00023014"/>
    </source>
</evidence>
<dbReference type="RefSeq" id="WP_163145512.1">
    <property type="nucleotide sequence ID" value="NZ_CP044455.1"/>
</dbReference>
<dbReference type="Proteomes" id="UP000503440">
    <property type="component" value="Chromosome"/>
</dbReference>
<evidence type="ECO:0000256" key="2">
    <source>
        <dbReference type="ARBA" id="ARBA00022723"/>
    </source>
</evidence>
<name>A0A6C0Y030_9GAMM</name>
<keyword evidence="2" id="KW-0479">Metal-binding</keyword>
<evidence type="ECO:0000256" key="3">
    <source>
        <dbReference type="ARBA" id="ARBA00023004"/>
    </source>
</evidence>
<gene>
    <name evidence="6" type="ORF">FSC09_03300</name>
</gene>
<dbReference type="GO" id="GO:0046872">
    <property type="term" value="F:metal ion binding"/>
    <property type="evidence" value="ECO:0007669"/>
    <property type="project" value="UniProtKB-KW"/>
</dbReference>
<reference evidence="6 7" key="1">
    <citation type="submission" date="2019-09" db="EMBL/GenBank/DDBJ databases">
        <title>Non-baumannii Acinetobacter spp. carrying blaNDM-1 isolated in China.</title>
        <authorList>
            <person name="Cui C."/>
            <person name="Chen C."/>
            <person name="Sun J."/>
            <person name="Liu Y."/>
        </authorList>
    </citation>
    <scope>NUCLEOTIDE SEQUENCE [LARGE SCALE GENOMIC DNA]</scope>
    <source>
        <strain evidence="6 7">B18</strain>
    </source>
</reference>
<proteinExistence type="predicted"/>
<keyword evidence="4" id="KW-0411">Iron-sulfur</keyword>
<evidence type="ECO:0000259" key="5">
    <source>
        <dbReference type="PROSITE" id="PS51296"/>
    </source>
</evidence>
<dbReference type="Gene3D" id="2.102.10.10">
    <property type="entry name" value="Rieske [2Fe-2S] iron-sulphur domain"/>
    <property type="match status" value="1"/>
</dbReference>
<evidence type="ECO:0000313" key="6">
    <source>
        <dbReference type="EMBL" id="QIC69499.1"/>
    </source>
</evidence>
<dbReference type="PROSITE" id="PS51296">
    <property type="entry name" value="RIESKE"/>
    <property type="match status" value="1"/>
</dbReference>
<evidence type="ECO:0000256" key="1">
    <source>
        <dbReference type="ARBA" id="ARBA00022714"/>
    </source>
</evidence>